<gene>
    <name evidence="1" type="ORF">MLD38_007526</name>
</gene>
<name>A0ACB9RUF2_9MYRT</name>
<dbReference type="Proteomes" id="UP001057402">
    <property type="component" value="Chromosome 3"/>
</dbReference>
<evidence type="ECO:0000313" key="1">
    <source>
        <dbReference type="EMBL" id="KAI4381456.1"/>
    </source>
</evidence>
<reference evidence="2" key="1">
    <citation type="journal article" date="2023" name="Front. Plant Sci.">
        <title>Chromosomal-level genome assembly of Melastoma candidum provides insights into trichome evolution.</title>
        <authorList>
            <person name="Zhong Y."/>
            <person name="Wu W."/>
            <person name="Sun C."/>
            <person name="Zou P."/>
            <person name="Liu Y."/>
            <person name="Dai S."/>
            <person name="Zhou R."/>
        </authorList>
    </citation>
    <scope>NUCLEOTIDE SEQUENCE [LARGE SCALE GENOMIC DNA]</scope>
</reference>
<organism evidence="1 2">
    <name type="scientific">Melastoma candidum</name>
    <dbReference type="NCBI Taxonomy" id="119954"/>
    <lineage>
        <taxon>Eukaryota</taxon>
        <taxon>Viridiplantae</taxon>
        <taxon>Streptophyta</taxon>
        <taxon>Embryophyta</taxon>
        <taxon>Tracheophyta</taxon>
        <taxon>Spermatophyta</taxon>
        <taxon>Magnoliopsida</taxon>
        <taxon>eudicotyledons</taxon>
        <taxon>Gunneridae</taxon>
        <taxon>Pentapetalae</taxon>
        <taxon>rosids</taxon>
        <taxon>malvids</taxon>
        <taxon>Myrtales</taxon>
        <taxon>Melastomataceae</taxon>
        <taxon>Melastomatoideae</taxon>
        <taxon>Melastomateae</taxon>
        <taxon>Melastoma</taxon>
    </lineage>
</organism>
<accession>A0ACB9RUF2</accession>
<keyword evidence="2" id="KW-1185">Reference proteome</keyword>
<dbReference type="EMBL" id="CM042882">
    <property type="protein sequence ID" value="KAI4381456.1"/>
    <property type="molecule type" value="Genomic_DNA"/>
</dbReference>
<evidence type="ECO:0000313" key="2">
    <source>
        <dbReference type="Proteomes" id="UP001057402"/>
    </source>
</evidence>
<sequence>MKEEFKVYNSMTQQKEIFKPCDDGKVRMYVCGVTAYDYSHLGHARAAVVFDVLYRYLLHLGYEVVYVRNFTDVDDKRNCLWMETGWLYIISFLFYLFNIMHVKMVLLYVIPGEFFDCNYYSCYKLGENPLDLSNRFCGEYLYDMDDLQCLRPTHQPRVSDHMEQIIKMISQIIENGYGYAVDGDVFFSVDKSLNYGQLSGQKLENHKAGERVAIDARKRNPADFALWKAAKPGEPSWESHGVLEDQGGT</sequence>
<comment type="caution">
    <text evidence="1">The sequence shown here is derived from an EMBL/GenBank/DDBJ whole genome shotgun (WGS) entry which is preliminary data.</text>
</comment>
<protein>
    <submittedName>
        <fullName evidence="1">Uncharacterized protein</fullName>
    </submittedName>
</protein>
<proteinExistence type="predicted"/>